<feature type="compositionally biased region" description="Basic and acidic residues" evidence="1">
    <location>
        <begin position="849"/>
        <end position="859"/>
    </location>
</feature>
<dbReference type="Pfam" id="PF13086">
    <property type="entry name" value="AAA_11"/>
    <property type="match status" value="1"/>
</dbReference>
<protein>
    <submittedName>
        <fullName evidence="4">Superfamily I DNA and RNA helicases and helicase subunits-like</fullName>
    </submittedName>
</protein>
<feature type="compositionally biased region" description="Acidic residues" evidence="1">
    <location>
        <begin position="860"/>
        <end position="871"/>
    </location>
</feature>
<name>Q20ZH2_RHOPB</name>
<dbReference type="STRING" id="316056.RPC_3938"/>
<dbReference type="SUPFAM" id="SSF52540">
    <property type="entry name" value="P-loop containing nucleoside triphosphate hydrolases"/>
    <property type="match status" value="1"/>
</dbReference>
<feature type="domain" description="NERD" evidence="3">
    <location>
        <begin position="8"/>
        <end position="120"/>
    </location>
</feature>
<dbReference type="GO" id="GO:0004672">
    <property type="term" value="F:protein kinase activity"/>
    <property type="evidence" value="ECO:0007669"/>
    <property type="project" value="InterPro"/>
</dbReference>
<dbReference type="eggNOG" id="COG0507">
    <property type="taxonomic scope" value="Bacteria"/>
</dbReference>
<dbReference type="HOGENOM" id="CLU_004074_0_0_5"/>
<keyword evidence="4" id="KW-0067">ATP-binding</keyword>
<dbReference type="InterPro" id="IPR000719">
    <property type="entry name" value="Prot_kinase_dom"/>
</dbReference>
<evidence type="ECO:0000313" key="4">
    <source>
        <dbReference type="EMBL" id="ABD89464.1"/>
    </source>
</evidence>
<dbReference type="Gene3D" id="3.40.50.300">
    <property type="entry name" value="P-loop containing nucleotide triphosphate hydrolases"/>
    <property type="match status" value="2"/>
</dbReference>
<dbReference type="GO" id="GO:0004386">
    <property type="term" value="F:helicase activity"/>
    <property type="evidence" value="ECO:0007669"/>
    <property type="project" value="UniProtKB-KW"/>
</dbReference>
<dbReference type="InterPro" id="IPR041677">
    <property type="entry name" value="DNA2/NAM7_AAA_11"/>
</dbReference>
<accession>Q20ZH2</accession>
<dbReference type="OrthoDB" id="9757917at2"/>
<dbReference type="Pfam" id="PF13087">
    <property type="entry name" value="AAA_12"/>
    <property type="match status" value="1"/>
</dbReference>
<dbReference type="EMBL" id="CP000301">
    <property type="protein sequence ID" value="ABD89464.1"/>
    <property type="molecule type" value="Genomic_DNA"/>
</dbReference>
<dbReference type="SUPFAM" id="SSF56112">
    <property type="entry name" value="Protein kinase-like (PK-like)"/>
    <property type="match status" value="2"/>
</dbReference>
<evidence type="ECO:0000256" key="1">
    <source>
        <dbReference type="SAM" id="MobiDB-lite"/>
    </source>
</evidence>
<dbReference type="InterPro" id="IPR027417">
    <property type="entry name" value="P-loop_NTPase"/>
</dbReference>
<proteinExistence type="predicted"/>
<dbReference type="CDD" id="cd18808">
    <property type="entry name" value="SF1_C_Upf1"/>
    <property type="match status" value="1"/>
</dbReference>
<keyword evidence="4" id="KW-0547">Nucleotide-binding</keyword>
<dbReference type="InterPro" id="IPR045055">
    <property type="entry name" value="DNA2/NAM7-like"/>
</dbReference>
<evidence type="ECO:0000259" key="2">
    <source>
        <dbReference type="PROSITE" id="PS50011"/>
    </source>
</evidence>
<gene>
    <name evidence="4" type="ordered locus">RPC_3938</name>
</gene>
<dbReference type="KEGG" id="rpc:RPC_3938"/>
<dbReference type="InterPro" id="IPR041679">
    <property type="entry name" value="DNA2/NAM7-like_C"/>
</dbReference>
<sequence>MQVTNGGRGVHAREVKGVERLKSLPKDWYAFTNLELATGLGRSRELDVILVTDHMILLVDLKDWSGAIESDSGNWLHNGRDTGPSPVAKIHSNVKDVLRLLTAQLRSRLESKSAPIPKIVGVVVITGKANLSKIAATERSSVFEIDDFLKTLGSEKLRRAAFGNVAPQIVAEPLTDAVWKDRLFKFFNVKAGSFKPGRSRYDRYVATSDQASFQHPNDIYREYEAEEENTPQNLGTLRLWNFANCMDGRFQTEEGRAEIAGREGKVFYYLRDRNEDCENWILVPKAADPNRSVNYWEVYDRRRRLKRLRDFISSEGANLSILDRIELVRQILARVAALHTSEAAHLDLGSHSVWLEAPSTVRLSHLLAAKFPEVASLGKARYQFLSTVTAPEDVLGDEFSAKAKDVFLAAIAAHEILFGRVPDSSSPGNPPDWNASVDGDRAFEPLHHWFANALETDPARRFPDAVAALEAFNAATASRPTPKEVIEGLERFRGGIRSQRQLIGTYPAVEEISATDITEIWRSQQDESPVKVKMWKRQAWGDQSREGPRILDFLNRALDLKLSPPQGCAAIRDVLWLGDAIVLVQDWIGGDTLASSLASKPDSWLDPHASLTFLVQLVETVTELHARGAAHGDLKPDNIIVRDAETREPVLVDTIDFTPASDGDIASSAYAPEAGSRQERDNFAVTKIVEEVLAKCPINPRAAVAVASAIATCRNNVPQNATLLPLIDALDAALVPDAEAPRLSIALSIWSAETGPVFPDEGRLYLRARGDVSALVIRGIGEEIEIRLDVKGVPFSGRRRTVTQGWIARVSKYEFKSIAADLTVVSSDFNDFSELAALLEDSDVREALGGAKEPKRADVADEEEPGDREELGDVAEDVLVEEIVAAPAAVRTVDIDVPELWRSLIGVEAELTTEGLALSEGFFDRNLRRHVVPFELSSGTFDFDRADTVGVQKLDAKGVWRRVGELDTARSKPGVVVIDPTEYANPNQTRLIEENQRLRFTSHFELQSLRRREGAIEKVLSRQARVPGLIDVFDPRQRLLPVTAPCALDDTLVEAYGLNPSQKEAMSALLGVRPLGLLQGPPGTGKTKFIAALTHYALAKGLVRNVLLASQSHEAVNNAAESVLALFRRSGGDPSILRVGAEGVVSDRLLPYHTERVELLFKDRFRAQQTERLRIAGAALGLPEGLVDEFLFVETAVRPVCERIAELLGSAGSDASRVDGLRQTLRAHLAHLGLPDDLTGIEGDITAFIDKSVGALVERRKGEPGVNAANAARLRTAGKIARDFVTSASTAQRSFEPFLAGTRQIVAGTCVGLGRPSLGLTSTPFDLVVVDEAARCTASELSVPLQAGRWIILVGDQAQLEPQHKPEVVQQVGARTGFAKGEIIRSDFDRVFATAYGSVAGKKLKTQYRMLPAIGRLVSDTFYPEIKLEHGRDKPEIDPSVLPSDLGVPLTWIATDSFGDQGFESLEAGGTSRINRVEADCLLTLLTQWYEHEPFRDWLTTQTKYPHGVGVICMYAAQRDHLRNRLLKAPHGDTLLRHVKVDTVDSYQGKENPIVILSLVRNNADGPQRSGVATVREGFLSRSNRINVSISRAMDRLVIVGCNARWPQGGPMRRLADNFGNALGGGEAALVHASDLLSAKKAPRAKKSERG</sequence>
<dbReference type="Gene3D" id="1.10.510.10">
    <property type="entry name" value="Transferase(Phosphotransferase) domain 1"/>
    <property type="match status" value="2"/>
</dbReference>
<dbReference type="PANTHER" id="PTHR10887:SF495">
    <property type="entry name" value="HELICASE SENATAXIN ISOFORM X1-RELATED"/>
    <property type="match status" value="1"/>
</dbReference>
<keyword evidence="4" id="KW-0378">Hydrolase</keyword>
<dbReference type="InterPro" id="IPR047187">
    <property type="entry name" value="SF1_C_Upf1"/>
</dbReference>
<dbReference type="GO" id="GO:0005524">
    <property type="term" value="F:ATP binding"/>
    <property type="evidence" value="ECO:0007669"/>
    <property type="project" value="InterPro"/>
</dbReference>
<dbReference type="PROSITE" id="PS50965">
    <property type="entry name" value="NERD"/>
    <property type="match status" value="1"/>
</dbReference>
<dbReference type="InterPro" id="IPR011528">
    <property type="entry name" value="NERD"/>
</dbReference>
<dbReference type="eggNOG" id="COG1112">
    <property type="taxonomic scope" value="Bacteria"/>
</dbReference>
<dbReference type="Pfam" id="PF08378">
    <property type="entry name" value="NERD"/>
    <property type="match status" value="1"/>
</dbReference>
<reference evidence="4" key="1">
    <citation type="submission" date="2006-03" db="EMBL/GenBank/DDBJ databases">
        <title>Complete sequence of Rhodopseudomonas palustris BisB18.</title>
        <authorList>
            <consortium name="US DOE Joint Genome Institute"/>
            <person name="Copeland A."/>
            <person name="Lucas S."/>
            <person name="Lapidus A."/>
            <person name="Barry K."/>
            <person name="Detter J.C."/>
            <person name="Glavina del Rio T."/>
            <person name="Hammon N."/>
            <person name="Israni S."/>
            <person name="Dalin E."/>
            <person name="Tice H."/>
            <person name="Pitluck S."/>
            <person name="Chain P."/>
            <person name="Malfatti S."/>
            <person name="Shin M."/>
            <person name="Vergez L."/>
            <person name="Schmutz J."/>
            <person name="Larimer F."/>
            <person name="Land M."/>
            <person name="Hauser L."/>
            <person name="Pelletier D.A."/>
            <person name="Kyrpides N."/>
            <person name="Anderson I."/>
            <person name="Oda Y."/>
            <person name="Harwood C.S."/>
            <person name="Richardson P."/>
        </authorList>
    </citation>
    <scope>NUCLEOTIDE SEQUENCE [LARGE SCALE GENOMIC DNA]</scope>
    <source>
        <strain evidence="4">BisB18</strain>
    </source>
</reference>
<evidence type="ECO:0000259" key="3">
    <source>
        <dbReference type="PROSITE" id="PS50965"/>
    </source>
</evidence>
<feature type="domain" description="Protein kinase" evidence="2">
    <location>
        <begin position="506"/>
        <end position="880"/>
    </location>
</feature>
<keyword evidence="4" id="KW-0347">Helicase</keyword>
<feature type="region of interest" description="Disordered" evidence="1">
    <location>
        <begin position="849"/>
        <end position="871"/>
    </location>
</feature>
<dbReference type="InterPro" id="IPR011009">
    <property type="entry name" value="Kinase-like_dom_sf"/>
</dbReference>
<dbReference type="PROSITE" id="PS50011">
    <property type="entry name" value="PROTEIN_KINASE_DOM"/>
    <property type="match status" value="1"/>
</dbReference>
<dbReference type="RefSeq" id="WP_011474346.1">
    <property type="nucleotide sequence ID" value="NC_007925.1"/>
</dbReference>
<dbReference type="eggNOG" id="COG0515">
    <property type="taxonomic scope" value="Bacteria"/>
</dbReference>
<dbReference type="PANTHER" id="PTHR10887">
    <property type="entry name" value="DNA2/NAM7 HELICASE FAMILY"/>
    <property type="match status" value="1"/>
</dbReference>
<organism evidence="4">
    <name type="scientific">Rhodopseudomonas palustris (strain BisB18)</name>
    <dbReference type="NCBI Taxonomy" id="316056"/>
    <lineage>
        <taxon>Bacteria</taxon>
        <taxon>Pseudomonadati</taxon>
        <taxon>Pseudomonadota</taxon>
        <taxon>Alphaproteobacteria</taxon>
        <taxon>Hyphomicrobiales</taxon>
        <taxon>Nitrobacteraceae</taxon>
        <taxon>Rhodopseudomonas</taxon>
    </lineage>
</organism>